<dbReference type="InterPro" id="IPR015943">
    <property type="entry name" value="WD40/YVTN_repeat-like_dom_sf"/>
</dbReference>
<dbReference type="Proteomes" id="UP000007842">
    <property type="component" value="Plasmid pSCATT"/>
</dbReference>
<dbReference type="EMBL" id="CP003229">
    <property type="protein sequence ID" value="AEW98703.1"/>
    <property type="molecule type" value="Genomic_DNA"/>
</dbReference>
<dbReference type="HOGENOM" id="CLU_813575_0_0_11"/>
<keyword evidence="2" id="KW-1185">Reference proteome</keyword>
<dbReference type="Gene3D" id="2.130.10.10">
    <property type="entry name" value="YVTN repeat-like/Quinoprotein amine dehydrogenase"/>
    <property type="match status" value="2"/>
</dbReference>
<accession>F8JJH1</accession>
<geneLocation type="plasmid" evidence="1 2">
    <name>pSCATT</name>
</geneLocation>
<sequence length="341" mass="35575">MTTEGNRMHTDHDLLAVVSQSGAAVTFFDAVTHQPVATVRTPAQPHELCHDPDRGVLYCAITYRSGYYRANSGPAHEIAVIDTASREVTDVIDVAPEHAPHGLALDRRRGLLYVSVEERDHAPGGVLVVDTATRETVGRIDTMAPGPHWFVITPDGRHGYAANKEARHLSVVDLDSRTLVGRIGVPGSEGIAVSPDGRELYAAAPDANPAGTATRGVRVIDTATGCVRRILETEGFVVPVHTTADGTLLVAEKRRADGAEAAGVLGVHAPGTLELLGRVPVGRFPLTITSSPDATTAYVSCVLSSTVTVVDLAGPAVVGELRVAHGGEGGAHGLAYLPAGG</sequence>
<gene>
    <name evidence="1" type="ordered locus">SCATT_p05100</name>
</gene>
<evidence type="ECO:0000313" key="1">
    <source>
        <dbReference type="EMBL" id="AEW98703.1"/>
    </source>
</evidence>
<proteinExistence type="predicted"/>
<dbReference type="KEGG" id="scy:SCATT_p05100"/>
<dbReference type="PANTHER" id="PTHR47197">
    <property type="entry name" value="PROTEIN NIRF"/>
    <property type="match status" value="1"/>
</dbReference>
<dbReference type="PANTHER" id="PTHR47197:SF3">
    <property type="entry name" value="DIHYDRO-HEME D1 DEHYDROGENASE"/>
    <property type="match status" value="1"/>
</dbReference>
<reference evidence="2" key="1">
    <citation type="submission" date="2011-12" db="EMBL/GenBank/DDBJ databases">
        <title>Complete genome sequence of Streptomyces cattleya strain DSM 46488.</title>
        <authorList>
            <person name="Ou H.-Y."/>
            <person name="Li P."/>
            <person name="Zhao C."/>
            <person name="O'Hagan D."/>
            <person name="Deng Z."/>
        </authorList>
    </citation>
    <scope>NUCLEOTIDE SEQUENCE [LARGE SCALE GENOMIC DNA]</scope>
    <source>
        <strain evidence="2">ATCC 35852 / DSM 46488 / JCM 4925 / NBRC 14057 / NRRL 8057</strain>
        <plasmid evidence="2">Plasmid pSCATT</plasmid>
    </source>
</reference>
<dbReference type="PATRIC" id="fig|1003195.11.peg.1177"/>
<name>F8JJH1_STREN</name>
<organism evidence="1 2">
    <name type="scientific">Streptantibioticus cattleyicolor (strain ATCC 35852 / DSM 46488 / JCM 4925 / NBRC 14057 / NRRL 8057)</name>
    <name type="common">Streptomyces cattleya</name>
    <dbReference type="NCBI Taxonomy" id="1003195"/>
    <lineage>
        <taxon>Bacteria</taxon>
        <taxon>Bacillati</taxon>
        <taxon>Actinomycetota</taxon>
        <taxon>Actinomycetes</taxon>
        <taxon>Kitasatosporales</taxon>
        <taxon>Streptomycetaceae</taxon>
        <taxon>Streptantibioticus</taxon>
    </lineage>
</organism>
<accession>G8XGE5</accession>
<dbReference type="AlphaFoldDB" id="F8JJH1"/>
<dbReference type="RefSeq" id="WP_014151666.1">
    <property type="nucleotide sequence ID" value="NC_016113.1"/>
</dbReference>
<dbReference type="InterPro" id="IPR051200">
    <property type="entry name" value="Host-pathogen_enzymatic-act"/>
</dbReference>
<protein>
    <submittedName>
        <fullName evidence="1">Putative surface layer protein</fullName>
    </submittedName>
</protein>
<keyword evidence="1" id="KW-0614">Plasmid</keyword>
<dbReference type="SUPFAM" id="SSF50974">
    <property type="entry name" value="Nitrous oxide reductase, N-terminal domain"/>
    <property type="match status" value="1"/>
</dbReference>
<dbReference type="KEGG" id="sct:SCAT_p1217"/>
<dbReference type="OrthoDB" id="4649568at2"/>
<dbReference type="InterPro" id="IPR011045">
    <property type="entry name" value="N2O_reductase_N"/>
</dbReference>
<evidence type="ECO:0000313" key="2">
    <source>
        <dbReference type="Proteomes" id="UP000007842"/>
    </source>
</evidence>